<name>A0A2A7MQQ7_MYCAG</name>
<dbReference type="InterPro" id="IPR006439">
    <property type="entry name" value="HAD-SF_hydro_IA"/>
</dbReference>
<evidence type="ECO:0000313" key="3">
    <source>
        <dbReference type="Proteomes" id="UP000220914"/>
    </source>
</evidence>
<dbReference type="Proteomes" id="UP000465302">
    <property type="component" value="Unassembled WGS sequence"/>
</dbReference>
<dbReference type="SUPFAM" id="SSF56784">
    <property type="entry name" value="HAD-like"/>
    <property type="match status" value="1"/>
</dbReference>
<reference evidence="2 3" key="1">
    <citation type="submission" date="2017-10" db="EMBL/GenBank/DDBJ databases">
        <title>The new phylogeny of genus Mycobacterium.</title>
        <authorList>
            <person name="Tortoli E."/>
            <person name="Trovato A."/>
            <person name="Cirillo D.M."/>
        </authorList>
    </citation>
    <scope>NUCLEOTIDE SEQUENCE [LARGE SCALE GENOMIC DNA]</scope>
    <source>
        <strain evidence="2 3">CCUG37673</strain>
    </source>
</reference>
<dbReference type="InterPro" id="IPR023214">
    <property type="entry name" value="HAD_sf"/>
</dbReference>
<evidence type="ECO:0000313" key="1">
    <source>
        <dbReference type="EMBL" id="GFG50606.1"/>
    </source>
</evidence>
<reference evidence="1 4" key="2">
    <citation type="journal article" date="2019" name="Emerg. Microbes Infect.">
        <title>Comprehensive subspecies identification of 175 nontuberculous mycobacteria species based on 7547 genomic profiles.</title>
        <authorList>
            <person name="Matsumoto Y."/>
            <person name="Kinjo T."/>
            <person name="Motooka D."/>
            <person name="Nabeya D."/>
            <person name="Jung N."/>
            <person name="Uechi K."/>
            <person name="Horii T."/>
            <person name="Iida T."/>
            <person name="Fujita J."/>
            <person name="Nakamura S."/>
        </authorList>
    </citation>
    <scope>NUCLEOTIDE SEQUENCE [LARGE SCALE GENOMIC DNA]</scope>
    <source>
        <strain evidence="1 4">JCM 6377</strain>
    </source>
</reference>
<dbReference type="NCBIfam" id="TIGR01509">
    <property type="entry name" value="HAD-SF-IA-v3"/>
    <property type="match status" value="1"/>
</dbReference>
<dbReference type="AlphaFoldDB" id="A0A2A7MQQ7"/>
<dbReference type="Pfam" id="PF00702">
    <property type="entry name" value="Hydrolase"/>
    <property type="match status" value="1"/>
</dbReference>
<comment type="caution">
    <text evidence="2">The sequence shown here is derived from an EMBL/GenBank/DDBJ whole genome shotgun (WGS) entry which is preliminary data.</text>
</comment>
<dbReference type="EMBL" id="BLKS01000001">
    <property type="protein sequence ID" value="GFG50606.1"/>
    <property type="molecule type" value="Genomic_DNA"/>
</dbReference>
<evidence type="ECO:0000313" key="2">
    <source>
        <dbReference type="EMBL" id="PEG33899.1"/>
    </source>
</evidence>
<accession>A0A2A7MQQ7</accession>
<dbReference type="PRINTS" id="PR00413">
    <property type="entry name" value="HADHALOGNASE"/>
</dbReference>
<dbReference type="Proteomes" id="UP000220914">
    <property type="component" value="Unassembled WGS sequence"/>
</dbReference>
<dbReference type="EMBL" id="PDCP01000086">
    <property type="protein sequence ID" value="PEG33899.1"/>
    <property type="molecule type" value="Genomic_DNA"/>
</dbReference>
<dbReference type="InterPro" id="IPR023198">
    <property type="entry name" value="PGP-like_dom2"/>
</dbReference>
<dbReference type="SFLD" id="SFLDG01129">
    <property type="entry name" value="C1.5:_HAD__Beta-PGM__Phosphata"/>
    <property type="match status" value="1"/>
</dbReference>
<dbReference type="OrthoDB" id="9812856at2"/>
<dbReference type="PANTHER" id="PTHR42896:SF2">
    <property type="entry name" value="CBBY-LIKE PROTEIN"/>
    <property type="match status" value="1"/>
</dbReference>
<gene>
    <name evidence="2" type="ORF">CQY20_28230</name>
    <name evidence="1" type="ORF">MAGR_20470</name>
</gene>
<dbReference type="PANTHER" id="PTHR42896">
    <property type="entry name" value="XYLULOSE-1,5-BISPHOSPHATE (XUBP) PHOSPHATASE"/>
    <property type="match status" value="1"/>
</dbReference>
<dbReference type="GO" id="GO:0016787">
    <property type="term" value="F:hydrolase activity"/>
    <property type="evidence" value="ECO:0007669"/>
    <property type="project" value="InterPro"/>
</dbReference>
<protein>
    <submittedName>
        <fullName evidence="2">Phosphatase</fullName>
    </submittedName>
</protein>
<evidence type="ECO:0000313" key="4">
    <source>
        <dbReference type="Proteomes" id="UP000465302"/>
    </source>
</evidence>
<dbReference type="InterPro" id="IPR036412">
    <property type="entry name" value="HAD-like_sf"/>
</dbReference>
<keyword evidence="3" id="KW-1185">Reference proteome</keyword>
<dbReference type="Gene3D" id="3.40.50.1000">
    <property type="entry name" value="HAD superfamily/HAD-like"/>
    <property type="match status" value="1"/>
</dbReference>
<proteinExistence type="predicted"/>
<organism evidence="2 3">
    <name type="scientific">Mycolicibacterium agri</name>
    <name type="common">Mycobacterium agri</name>
    <dbReference type="NCBI Taxonomy" id="36811"/>
    <lineage>
        <taxon>Bacteria</taxon>
        <taxon>Bacillati</taxon>
        <taxon>Actinomycetota</taxon>
        <taxon>Actinomycetes</taxon>
        <taxon>Mycobacteriales</taxon>
        <taxon>Mycobacteriaceae</taxon>
        <taxon>Mycolicibacterium</taxon>
    </lineage>
</organism>
<dbReference type="SFLD" id="SFLDS00003">
    <property type="entry name" value="Haloacid_Dehalogenase"/>
    <property type="match status" value="1"/>
</dbReference>
<reference evidence="1" key="3">
    <citation type="submission" date="2020-02" db="EMBL/GenBank/DDBJ databases">
        <authorList>
            <person name="Matsumoto Y."/>
            <person name="Motooka D."/>
            <person name="Nakamura S."/>
        </authorList>
    </citation>
    <scope>NUCLEOTIDE SEQUENCE</scope>
    <source>
        <strain evidence="1">JCM 6377</strain>
    </source>
</reference>
<dbReference type="InterPro" id="IPR044999">
    <property type="entry name" value="CbbY-like"/>
</dbReference>
<sequence>MTGSDANWPLRAVIFDVDGTLADTERDGHRPAFNTAFAAHGIDISWDAEEYGHLLKTPGGRQRIAADLRSRGHSEGDAETLAAQLHRTKTQIFRESVLAGEIQPRPGLVEFVAGLTEAGIRIAVATTGRRAWVEPLVHHLLGEGTVEVMVTGDDVSRLKPDPEVYLRALNQLRITSKSALAVEDSQLGLQAAVDANLATVVVTTNYTSGQDFTGAALVQSGYDGESPLTAAICRQTHRRWWSA</sequence>
<dbReference type="Gene3D" id="1.10.150.240">
    <property type="entry name" value="Putative phosphatase, domain 2"/>
    <property type="match status" value="1"/>
</dbReference>